<evidence type="ECO:0000256" key="1">
    <source>
        <dbReference type="ARBA" id="ARBA00004241"/>
    </source>
</evidence>
<keyword evidence="5" id="KW-1134">Transmembrane beta strand</keyword>
<evidence type="ECO:0000256" key="5">
    <source>
        <dbReference type="ARBA" id="ARBA00022452"/>
    </source>
</evidence>
<dbReference type="InterPro" id="IPR005594">
    <property type="entry name" value="YadA_C"/>
</dbReference>
<evidence type="ECO:0000256" key="3">
    <source>
        <dbReference type="ARBA" id="ARBA00005848"/>
    </source>
</evidence>
<dbReference type="SUPFAM" id="SSF54523">
    <property type="entry name" value="Pili subunits"/>
    <property type="match status" value="1"/>
</dbReference>
<evidence type="ECO:0000259" key="12">
    <source>
        <dbReference type="Pfam" id="PF03895"/>
    </source>
</evidence>
<dbReference type="GO" id="GO:0015031">
    <property type="term" value="P:protein transport"/>
    <property type="evidence" value="ECO:0007669"/>
    <property type="project" value="UniProtKB-KW"/>
</dbReference>
<feature type="domain" description="Trimeric autotransporter adhesin YadA-like stalk" evidence="13">
    <location>
        <begin position="313"/>
        <end position="354"/>
    </location>
</feature>
<dbReference type="Gene3D" id="2.60.40.4050">
    <property type="match status" value="1"/>
</dbReference>
<evidence type="ECO:0000256" key="11">
    <source>
        <dbReference type="SAM" id="MobiDB-lite"/>
    </source>
</evidence>
<accession>A0AAP5AKP2</accession>
<evidence type="ECO:0000256" key="7">
    <source>
        <dbReference type="ARBA" id="ARBA00022729"/>
    </source>
</evidence>
<feature type="compositionally biased region" description="Low complexity" evidence="11">
    <location>
        <begin position="223"/>
        <end position="239"/>
    </location>
</feature>
<evidence type="ECO:0000256" key="4">
    <source>
        <dbReference type="ARBA" id="ARBA00022448"/>
    </source>
</evidence>
<organism evidence="14 15">
    <name type="scientific">Stenotrophomonas rhizophila</name>
    <dbReference type="NCBI Taxonomy" id="216778"/>
    <lineage>
        <taxon>Bacteria</taxon>
        <taxon>Pseudomonadati</taxon>
        <taxon>Pseudomonadota</taxon>
        <taxon>Gammaproteobacteria</taxon>
        <taxon>Lysobacterales</taxon>
        <taxon>Lysobacteraceae</taxon>
        <taxon>Stenotrophomonas</taxon>
    </lineage>
</organism>
<feature type="domain" description="Trimeric autotransporter adhesin YadA-like stalk" evidence="13">
    <location>
        <begin position="1219"/>
        <end position="1245"/>
    </location>
</feature>
<evidence type="ECO:0000256" key="10">
    <source>
        <dbReference type="ARBA" id="ARBA00023237"/>
    </source>
</evidence>
<keyword evidence="9" id="KW-0472">Membrane</keyword>
<comment type="similarity">
    <text evidence="3">Belongs to the autotransporter-2 (AT-2) (TC 1.B.40) family.</text>
</comment>
<keyword evidence="10" id="KW-0998">Cell outer membrane</keyword>
<dbReference type="Gene3D" id="1.20.5.170">
    <property type="match status" value="2"/>
</dbReference>
<dbReference type="Pfam" id="PF03895">
    <property type="entry name" value="YadA_anchor"/>
    <property type="match status" value="1"/>
</dbReference>
<dbReference type="InterPro" id="IPR011049">
    <property type="entry name" value="Serralysin-like_metalloprot_C"/>
</dbReference>
<dbReference type="Gene3D" id="3.30.1300.30">
    <property type="entry name" value="GSPII I/J protein-like"/>
    <property type="match status" value="1"/>
</dbReference>
<proteinExistence type="inferred from homology"/>
<dbReference type="GO" id="GO:0009986">
    <property type="term" value="C:cell surface"/>
    <property type="evidence" value="ECO:0007669"/>
    <property type="project" value="UniProtKB-SubCell"/>
</dbReference>
<protein>
    <submittedName>
        <fullName evidence="14">Autotransporter adhesin</fullName>
    </submittedName>
</protein>
<evidence type="ECO:0000256" key="2">
    <source>
        <dbReference type="ARBA" id="ARBA00004442"/>
    </source>
</evidence>
<dbReference type="Gene3D" id="2.150.10.10">
    <property type="entry name" value="Serralysin-like metalloprotease, C-terminal"/>
    <property type="match status" value="2"/>
</dbReference>
<evidence type="ECO:0000256" key="6">
    <source>
        <dbReference type="ARBA" id="ARBA00022692"/>
    </source>
</evidence>
<evidence type="ECO:0000259" key="13">
    <source>
        <dbReference type="Pfam" id="PF05662"/>
    </source>
</evidence>
<dbReference type="Pfam" id="PF05662">
    <property type="entry name" value="YadA_stalk"/>
    <property type="match status" value="3"/>
</dbReference>
<comment type="subcellular location">
    <subcellularLocation>
        <location evidence="2">Cell outer membrane</location>
    </subcellularLocation>
    <subcellularLocation>
        <location evidence="1">Cell surface</location>
    </subcellularLocation>
</comment>
<keyword evidence="7" id="KW-0732">Signal</keyword>
<feature type="region of interest" description="Disordered" evidence="11">
    <location>
        <begin position="220"/>
        <end position="239"/>
    </location>
</feature>
<dbReference type="InterPro" id="IPR045584">
    <property type="entry name" value="Pilin-like"/>
</dbReference>
<dbReference type="InterPro" id="IPR008635">
    <property type="entry name" value="Coiled_stalk_dom"/>
</dbReference>
<keyword evidence="4" id="KW-0813">Transport</keyword>
<dbReference type="EMBL" id="JAUTAS010000001">
    <property type="protein sequence ID" value="MDQ1109345.1"/>
    <property type="molecule type" value="Genomic_DNA"/>
</dbReference>
<sequence length="1342" mass="129732">MIVITALPTGADRPSIANRKSARPSSFLLRNALSIALLDACRSLMGCRSAWVAGVGVLGLAGAPTASADLYINAQDQGNCVRLADPVLINATGASAANQWLSNVSNNDAKCNSNNKGTQTDSALFYRPAGVAGSGATSLSLGGELYLNSGEIHVRQGVLRVGESDGNKIQLGNWATQAQGLNALAIGAAAKGTEAATTAVGVLATSSAARATAVGSASRASGEHASAVGSGASASGTSSLAAGRDARADVIDTVALGYGAKAEHAGSVALGANAQTGDVRALSAVRLNGKAYPIDNSLASGVVSVGSAAKTRQIINMAAGSVNATSTDAVNGSQLHAAYTAINELADKDASLGRDIASLGTRVDAADRQLNDRVDALSVRAGAAMQSVADTLGEGTALSTDGKLVMPSIELDSVGDARTNHSTVLGAIKALDAQVKRADVALGDVYTYAEATAGQAAKSAAQLEGLAPGETVVGTIDKVRQNALMWAVDTGTYSASHDGKAPNRISNVAAGQAPTDAVNKGQLDQVAKTADAAQAGANAAVSAAAAADRKADAAAATASAAGTKADAATAAASAAGSKADAATTAATTAGTKADAATAAAAVAENKADAATAVAEAAASKADAANVAAASAGQKADAASSDAAKALETASAAQVAAQDSGDKIDAALAASTAATERADEAIKKSDGAAAVAQAARDDSADARRIAEGAQTAAQTAGNKADAATTAAAEAGTKSDAATAAAMAAGNRADQAVATADGASAAATAAGTRAEQAIATADGASKAAAAAGTRADQAIATADGAAAMAQTSRDDSADARRIAEGAQTAAQTAGNKADAATTAAVEAGTKSDAATAAATAAGTRADQAIATADGAAAMAQTSRDDSADARRIAEGAQTAAQTAGSKADAATTAAAEAGTKSDAATAAAMAAGNRADQAVATADGAAAMAQTSRDDSADARRIAEGAQTAAQTAGSKADAATTAAAEAGTKSDAATAAAMAAGNRADQAVATADAAMLAASSARTDAGTAVDIARTAKTTSDAAKGKADVAIITAGKAEGTASTALDRAEDASSAAQSAKTIAAAAQRGTEQVAAALGAGASMSNDGTLIAPVYGIGSIDFTGRRTDAGAPIRDVGSALSQVDANVGVVNDRVTAAQDDIRRLRDGSATDGADAPGRAARVAAGTDAVALGADAVATASNSVALGAGSHAERVDTVSVGRAGAERQVTHVADGSRDTDAVNVRQTSRMVRSAAAQVLNQANQYTDRQIQQVRREAKAGIAVAMAASGLPLQSAPGSRSVAIAGATYGGESALAIGLQSVSEDGGFIFKASGSMGADGDSGASVGVGFSW</sequence>
<evidence type="ECO:0000256" key="8">
    <source>
        <dbReference type="ARBA" id="ARBA00022927"/>
    </source>
</evidence>
<dbReference type="GO" id="GO:0009279">
    <property type="term" value="C:cell outer membrane"/>
    <property type="evidence" value="ECO:0007669"/>
    <property type="project" value="UniProtKB-SubCell"/>
</dbReference>
<keyword evidence="6" id="KW-0812">Transmembrane</keyword>
<reference evidence="14" key="1">
    <citation type="submission" date="2023-07" db="EMBL/GenBank/DDBJ databases">
        <title>Functional and genomic diversity of the sorghum phyllosphere microbiome.</title>
        <authorList>
            <person name="Shade A."/>
        </authorList>
    </citation>
    <scope>NUCLEOTIDE SEQUENCE</scope>
    <source>
        <strain evidence="14">SORGH_AS_0457</strain>
    </source>
</reference>
<dbReference type="Proteomes" id="UP001226084">
    <property type="component" value="Unassembled WGS sequence"/>
</dbReference>
<feature type="domain" description="Trimeric autotransporter adhesin YadA-like C-terminal membrane anchor" evidence="12">
    <location>
        <begin position="1286"/>
        <end position="1342"/>
    </location>
</feature>
<comment type="caution">
    <text evidence="14">The sequence shown here is derived from an EMBL/GenBank/DDBJ whole genome shotgun (WGS) entry which is preliminary data.</text>
</comment>
<keyword evidence="8" id="KW-0653">Protein transport</keyword>
<name>A0AAP5AKP2_9GAMM</name>
<evidence type="ECO:0000313" key="14">
    <source>
        <dbReference type="EMBL" id="MDQ1109345.1"/>
    </source>
</evidence>
<evidence type="ECO:0000313" key="15">
    <source>
        <dbReference type="Proteomes" id="UP001226084"/>
    </source>
</evidence>
<gene>
    <name evidence="14" type="ORF">QE424_002504</name>
</gene>
<feature type="domain" description="Trimeric autotransporter adhesin YadA-like stalk" evidence="13">
    <location>
        <begin position="504"/>
        <end position="542"/>
    </location>
</feature>
<evidence type="ECO:0000256" key="9">
    <source>
        <dbReference type="ARBA" id="ARBA00023136"/>
    </source>
</evidence>
<dbReference type="SUPFAM" id="SSF101967">
    <property type="entry name" value="Adhesin YadA, collagen-binding domain"/>
    <property type="match status" value="3"/>
</dbReference>